<protein>
    <submittedName>
        <fullName evidence="2">Gliding motility protein</fullName>
    </submittedName>
</protein>
<keyword evidence="1" id="KW-0732">Signal</keyword>
<dbReference type="PROSITE" id="PS51257">
    <property type="entry name" value="PROKAR_LIPOPROTEIN"/>
    <property type="match status" value="1"/>
</dbReference>
<evidence type="ECO:0000313" key="3">
    <source>
        <dbReference type="Proteomes" id="UP000479293"/>
    </source>
</evidence>
<dbReference type="AlphaFoldDB" id="A0A7C9F8P1"/>
<evidence type="ECO:0000313" key="2">
    <source>
        <dbReference type="EMBL" id="MPR33744.1"/>
    </source>
</evidence>
<accession>A0A7C9F8P1</accession>
<dbReference type="Proteomes" id="UP000479293">
    <property type="component" value="Unassembled WGS sequence"/>
</dbReference>
<dbReference type="RefSeq" id="WP_152759368.1">
    <property type="nucleotide sequence ID" value="NZ_WHLY01000002.1"/>
</dbReference>
<comment type="caution">
    <text evidence="2">The sequence shown here is derived from an EMBL/GenBank/DDBJ whole genome shotgun (WGS) entry which is preliminary data.</text>
</comment>
<organism evidence="2 3">
    <name type="scientific">Salmonirosea aquatica</name>
    <dbReference type="NCBI Taxonomy" id="2654236"/>
    <lineage>
        <taxon>Bacteria</taxon>
        <taxon>Pseudomonadati</taxon>
        <taxon>Bacteroidota</taxon>
        <taxon>Cytophagia</taxon>
        <taxon>Cytophagales</taxon>
        <taxon>Spirosomataceae</taxon>
        <taxon>Salmonirosea</taxon>
    </lineage>
</organism>
<dbReference type="Pfam" id="PF25594">
    <property type="entry name" value="GldB_lipo"/>
    <property type="match status" value="1"/>
</dbReference>
<evidence type="ECO:0000256" key="1">
    <source>
        <dbReference type="SAM" id="SignalP"/>
    </source>
</evidence>
<sequence>MALPRLILFLGVVWLFTSCNNSSDTSPDVSTVQVEVAIESLEDSLFACQSVEAMEKFLARYPFLSQVYFPDVAPQDSSLAPVLYEHIRNTSLRGFKEEVDSLFSDKNQQLRQPLETAFKHIKYYYPRFKAPRVVTLVTGFMGSDLYISDSLIIIGLDYFGGPQATYRPQVYAYQLGRYQKEYLVPSILFFMADQYNRTDPADKTLLADMIGYGKSFEFVKRCAPQTPDSLVLGFSEKNLTRTYNSQTAIWAFVVENRLLYEKAQLVKQKYVGERPFTPEIGPDVPGGIGRWLGWRIVSRYMEEHPDVTLPELMNNPNAQQILQQSGYKGQMDE</sequence>
<keyword evidence="3" id="KW-1185">Reference proteome</keyword>
<name>A0A7C9F8P1_9BACT</name>
<feature type="signal peptide" evidence="1">
    <location>
        <begin position="1"/>
        <end position="23"/>
    </location>
</feature>
<proteinExistence type="predicted"/>
<dbReference type="EMBL" id="WHLY01000002">
    <property type="protein sequence ID" value="MPR33744.1"/>
    <property type="molecule type" value="Genomic_DNA"/>
</dbReference>
<gene>
    <name evidence="2" type="ORF">GBK04_10265</name>
</gene>
<dbReference type="InterPro" id="IPR019853">
    <property type="entry name" value="GldB-like"/>
</dbReference>
<feature type="chain" id="PRO_5028991595" evidence="1">
    <location>
        <begin position="24"/>
        <end position="333"/>
    </location>
</feature>
<reference evidence="2 3" key="1">
    <citation type="submission" date="2019-10" db="EMBL/GenBank/DDBJ databases">
        <title>Draft Genome Sequence of Cytophagaceae sp. SJW1-29.</title>
        <authorList>
            <person name="Choi A."/>
        </authorList>
    </citation>
    <scope>NUCLEOTIDE SEQUENCE [LARGE SCALE GENOMIC DNA]</scope>
    <source>
        <strain evidence="2 3">SJW1-29</strain>
    </source>
</reference>